<evidence type="ECO:0000313" key="2">
    <source>
        <dbReference type="EMBL" id="PPQ26059.1"/>
    </source>
</evidence>
<dbReference type="SUPFAM" id="SSF46785">
    <property type="entry name" value="Winged helix' DNA-binding domain"/>
    <property type="match status" value="1"/>
</dbReference>
<dbReference type="OrthoDB" id="9795923at2"/>
<evidence type="ECO:0000313" key="3">
    <source>
        <dbReference type="Proteomes" id="UP000239724"/>
    </source>
</evidence>
<keyword evidence="3" id="KW-1185">Reference proteome</keyword>
<organism evidence="2 3">
    <name type="scientific">Rhodopila globiformis</name>
    <name type="common">Rhodopseudomonas globiformis</name>
    <dbReference type="NCBI Taxonomy" id="1071"/>
    <lineage>
        <taxon>Bacteria</taxon>
        <taxon>Pseudomonadati</taxon>
        <taxon>Pseudomonadota</taxon>
        <taxon>Alphaproteobacteria</taxon>
        <taxon>Acetobacterales</taxon>
        <taxon>Acetobacteraceae</taxon>
        <taxon>Rhodopila</taxon>
    </lineage>
</organism>
<sequence length="159" mass="17181">MRLTTFSDYTLRTLTYLALHPDRFVTIAEIAAAYSISGNHLMKVVQTLAGSGDVITLRGPRGGLRLSRPASEIRLGDVIRRTEPDAALTACFGTPDTCVVQTACQLTGILTMALQAFMAVLDNHTLADLVADPATLVPLLERNMALNPTCRLRVNNAVE</sequence>
<gene>
    <name evidence="2" type="ORF">CCS01_31050</name>
</gene>
<accession>A0A2S6MUM8</accession>
<dbReference type="Proteomes" id="UP000239724">
    <property type="component" value="Unassembled WGS sequence"/>
</dbReference>
<dbReference type="Gene3D" id="1.10.10.10">
    <property type="entry name" value="Winged helix-like DNA-binding domain superfamily/Winged helix DNA-binding domain"/>
    <property type="match status" value="1"/>
</dbReference>
<name>A0A2S6MUM8_RHOGL</name>
<dbReference type="NCBIfam" id="TIGR00738">
    <property type="entry name" value="rrf2_super"/>
    <property type="match status" value="1"/>
</dbReference>
<keyword evidence="1" id="KW-0238">DNA-binding</keyword>
<dbReference type="GO" id="GO:0005829">
    <property type="term" value="C:cytosol"/>
    <property type="evidence" value="ECO:0007669"/>
    <property type="project" value="TreeGrafter"/>
</dbReference>
<comment type="caution">
    <text evidence="2">The sequence shown here is derived from an EMBL/GenBank/DDBJ whole genome shotgun (WGS) entry which is preliminary data.</text>
</comment>
<dbReference type="AlphaFoldDB" id="A0A2S6MUM8"/>
<dbReference type="InterPro" id="IPR036388">
    <property type="entry name" value="WH-like_DNA-bd_sf"/>
</dbReference>
<evidence type="ECO:0000256" key="1">
    <source>
        <dbReference type="ARBA" id="ARBA00023125"/>
    </source>
</evidence>
<dbReference type="PANTHER" id="PTHR33221:SF4">
    <property type="entry name" value="HTH-TYPE TRANSCRIPTIONAL REPRESSOR NSRR"/>
    <property type="match status" value="1"/>
</dbReference>
<dbReference type="PROSITE" id="PS51197">
    <property type="entry name" value="HTH_RRF2_2"/>
    <property type="match status" value="1"/>
</dbReference>
<dbReference type="InterPro" id="IPR000944">
    <property type="entry name" value="Tscrpt_reg_Rrf2"/>
</dbReference>
<dbReference type="Pfam" id="PF02082">
    <property type="entry name" value="Rrf2"/>
    <property type="match status" value="1"/>
</dbReference>
<proteinExistence type="predicted"/>
<dbReference type="GO" id="GO:0003677">
    <property type="term" value="F:DNA binding"/>
    <property type="evidence" value="ECO:0007669"/>
    <property type="project" value="UniProtKB-KW"/>
</dbReference>
<protein>
    <recommendedName>
        <fullName evidence="4">Rrf2 family transcriptional regulator</fullName>
    </recommendedName>
</protein>
<dbReference type="GO" id="GO:0003700">
    <property type="term" value="F:DNA-binding transcription factor activity"/>
    <property type="evidence" value="ECO:0007669"/>
    <property type="project" value="TreeGrafter"/>
</dbReference>
<dbReference type="EMBL" id="NHRY01000274">
    <property type="protein sequence ID" value="PPQ26059.1"/>
    <property type="molecule type" value="Genomic_DNA"/>
</dbReference>
<dbReference type="PANTHER" id="PTHR33221">
    <property type="entry name" value="WINGED HELIX-TURN-HELIX TRANSCRIPTIONAL REGULATOR, RRF2 FAMILY"/>
    <property type="match status" value="1"/>
</dbReference>
<dbReference type="InterPro" id="IPR036390">
    <property type="entry name" value="WH_DNA-bd_sf"/>
</dbReference>
<reference evidence="2 3" key="1">
    <citation type="journal article" date="2018" name="Arch. Microbiol.">
        <title>New insights into the metabolic potential of the phototrophic purple bacterium Rhodopila globiformis DSM 161(T) from its draft genome sequence and evidence for a vanadium-dependent nitrogenase.</title>
        <authorList>
            <person name="Imhoff J.F."/>
            <person name="Rahn T."/>
            <person name="Kunzel S."/>
            <person name="Neulinger S.C."/>
        </authorList>
    </citation>
    <scope>NUCLEOTIDE SEQUENCE [LARGE SCALE GENOMIC DNA]</scope>
    <source>
        <strain evidence="2 3">DSM 161</strain>
    </source>
</reference>
<evidence type="ECO:0008006" key="4">
    <source>
        <dbReference type="Google" id="ProtNLM"/>
    </source>
</evidence>
<dbReference type="RefSeq" id="WP_104523068.1">
    <property type="nucleotide sequence ID" value="NZ_NHRY01000274.1"/>
</dbReference>